<dbReference type="AlphaFoldDB" id="A0A2U2P9U8"/>
<dbReference type="Proteomes" id="UP000245647">
    <property type="component" value="Unassembled WGS sequence"/>
</dbReference>
<dbReference type="SUPFAM" id="SSF52833">
    <property type="entry name" value="Thioredoxin-like"/>
    <property type="match status" value="1"/>
</dbReference>
<feature type="domain" description="Thioredoxin" evidence="2">
    <location>
        <begin position="336"/>
        <end position="478"/>
    </location>
</feature>
<sequence>MKKNLRINSTLLLFLLGSASVNAQNVELKVHVSGVYSTKISLLPLSGSGALSPIIEKADVKNGETSVLTIPSERIPGQFVLRFDYKDNVSGNPYPSERYFFVGSQNLELWANPKAINNSDSTWFQKGEKENALSAGFVKENGKQRAQLSLLQNFLLGYDQPKSAFYNSAVSEYEKRRIEYNTWLSGEIQKHSDAFVSRTFQFQYIPLVDFKGTERDRMYNMMDHYFDHMDFKDPLLAKTADLKDWMNGYVNLYGTMATSVALRDSLFSLAGQRAIEKAKSGHPLVYGWMVDYFYKGYEGFNISSGIKMLEPYLQDPRCLTTKRLEIEKRLQGIESIRAGSIAPDFVTTDASGKSVQFHSYKTTAPYKLVMFWSADCLHCKDLVEKLYPWYVKAGGKKIMDVFAISVDFTDTEIKVWEEAKTKLVGWKHSLAKGGINSPEASAYFILSTPVLVLVDSRTNKIVALPDTIEDLETSVQKQ</sequence>
<dbReference type="InterPro" id="IPR013766">
    <property type="entry name" value="Thioredoxin_domain"/>
</dbReference>
<evidence type="ECO:0000256" key="1">
    <source>
        <dbReference type="SAM" id="SignalP"/>
    </source>
</evidence>
<reference evidence="3 4" key="1">
    <citation type="submission" date="2018-04" db="EMBL/GenBank/DDBJ databases">
        <title>Pedobacter chongqingensis sp. nov., isolated from a rottenly hemp rope.</title>
        <authorList>
            <person name="Cai Y."/>
        </authorList>
    </citation>
    <scope>NUCLEOTIDE SEQUENCE [LARGE SCALE GENOMIC DNA]</scope>
    <source>
        <strain evidence="3 4">FJ4-8</strain>
    </source>
</reference>
<comment type="caution">
    <text evidence="3">The sequence shown here is derived from an EMBL/GenBank/DDBJ whole genome shotgun (WGS) entry which is preliminary data.</text>
</comment>
<feature type="chain" id="PRO_5015465231" evidence="1">
    <location>
        <begin position="24"/>
        <end position="478"/>
    </location>
</feature>
<dbReference type="EMBL" id="QEAS01000033">
    <property type="protein sequence ID" value="PWG78153.1"/>
    <property type="molecule type" value="Genomic_DNA"/>
</dbReference>
<dbReference type="Gene3D" id="3.40.30.10">
    <property type="entry name" value="Glutaredoxin"/>
    <property type="match status" value="1"/>
</dbReference>
<name>A0A2U2P9U8_9SPHI</name>
<dbReference type="PROSITE" id="PS51352">
    <property type="entry name" value="THIOREDOXIN_2"/>
    <property type="match status" value="1"/>
</dbReference>
<dbReference type="RefSeq" id="WP_109418316.1">
    <property type="nucleotide sequence ID" value="NZ_QEAS01000033.1"/>
</dbReference>
<evidence type="ECO:0000313" key="4">
    <source>
        <dbReference type="Proteomes" id="UP000245647"/>
    </source>
</evidence>
<dbReference type="InterPro" id="IPR036249">
    <property type="entry name" value="Thioredoxin-like_sf"/>
</dbReference>
<proteinExistence type="predicted"/>
<accession>A0A2U2P9U8</accession>
<feature type="signal peptide" evidence="1">
    <location>
        <begin position="1"/>
        <end position="23"/>
    </location>
</feature>
<keyword evidence="1" id="KW-0732">Signal</keyword>
<dbReference type="OrthoDB" id="9805634at2"/>
<evidence type="ECO:0000313" key="3">
    <source>
        <dbReference type="EMBL" id="PWG78153.1"/>
    </source>
</evidence>
<protein>
    <submittedName>
        <fullName evidence="3">Alkyl hydroperoxide reductase</fullName>
    </submittedName>
</protein>
<gene>
    <name evidence="3" type="ORF">DDR33_23745</name>
</gene>
<organism evidence="3 4">
    <name type="scientific">Pararcticibacter amylolyticus</name>
    <dbReference type="NCBI Taxonomy" id="2173175"/>
    <lineage>
        <taxon>Bacteria</taxon>
        <taxon>Pseudomonadati</taxon>
        <taxon>Bacteroidota</taxon>
        <taxon>Sphingobacteriia</taxon>
        <taxon>Sphingobacteriales</taxon>
        <taxon>Sphingobacteriaceae</taxon>
        <taxon>Pararcticibacter</taxon>
    </lineage>
</organism>
<evidence type="ECO:0000259" key="2">
    <source>
        <dbReference type="PROSITE" id="PS51352"/>
    </source>
</evidence>
<keyword evidence="4" id="KW-1185">Reference proteome</keyword>